<accession>A0ABS5CBV6</accession>
<organism evidence="2 3">
    <name type="scientific">Paenibacillus lignilyticus</name>
    <dbReference type="NCBI Taxonomy" id="1172615"/>
    <lineage>
        <taxon>Bacteria</taxon>
        <taxon>Bacillati</taxon>
        <taxon>Bacillota</taxon>
        <taxon>Bacilli</taxon>
        <taxon>Bacillales</taxon>
        <taxon>Paenibacillaceae</taxon>
        <taxon>Paenibacillus</taxon>
    </lineage>
</organism>
<comment type="similarity">
    <text evidence="1">Belongs to the cycloisomerase 2 family.</text>
</comment>
<dbReference type="RefSeq" id="WP_210657649.1">
    <property type="nucleotide sequence ID" value="NZ_JAGKSP010000003.1"/>
</dbReference>
<evidence type="ECO:0000313" key="3">
    <source>
        <dbReference type="Proteomes" id="UP000673394"/>
    </source>
</evidence>
<sequence>MPNMVYMMTNMEVNQVIVFYREINGTLTIAGRFPTYGSGSGVRGVNFEAAKRGGIDPLSSQGALTLSPDGHFLFAVNAGNHSISSFIISNNGLPVLADVKPSGGAQPTSIAVFGNLLYVANVGNAANNFTSNISGFRIDQFGRLTSIPGSTHSLSSLNAQPSQVLFNPDGRKIIVSEISTNLLSVFHVNQDGTVTGPIINESNGMLPFGSLFLSSGVLLVTEAGSNALSSYSLNPNGRLDVISGSVPTGQKATCWVAVTKDEQFAFTPNTSSGTIAVYHIDRKGALTFLRNVASTPEGVPTGLPMDVGVSKDGRYFYVLNGNQGTISAFHIKDDGNLTIFQVAASSKAPYFGSQGLAVL</sequence>
<proteinExistence type="inferred from homology"/>
<evidence type="ECO:0000313" key="2">
    <source>
        <dbReference type="EMBL" id="MBP3962945.1"/>
    </source>
</evidence>
<dbReference type="PANTHER" id="PTHR30344:SF1">
    <property type="entry name" value="6-PHOSPHOGLUCONOLACTONASE"/>
    <property type="match status" value="1"/>
</dbReference>
<dbReference type="InterPro" id="IPR015943">
    <property type="entry name" value="WD40/YVTN_repeat-like_dom_sf"/>
</dbReference>
<dbReference type="SUPFAM" id="SSF51004">
    <property type="entry name" value="C-terminal (heme d1) domain of cytochrome cd1-nitrite reductase"/>
    <property type="match status" value="1"/>
</dbReference>
<keyword evidence="3" id="KW-1185">Reference proteome</keyword>
<reference evidence="2 3" key="1">
    <citation type="submission" date="2021-04" db="EMBL/GenBank/DDBJ databases">
        <title>Paenibacillus sp. DLE-14 whole genome sequence.</title>
        <authorList>
            <person name="Ham Y.J."/>
        </authorList>
    </citation>
    <scope>NUCLEOTIDE SEQUENCE [LARGE SCALE GENOMIC DNA]</scope>
    <source>
        <strain evidence="2 3">DLE-14</strain>
    </source>
</reference>
<comment type="caution">
    <text evidence="2">The sequence shown here is derived from an EMBL/GenBank/DDBJ whole genome shotgun (WGS) entry which is preliminary data.</text>
</comment>
<evidence type="ECO:0000256" key="1">
    <source>
        <dbReference type="ARBA" id="ARBA00005564"/>
    </source>
</evidence>
<dbReference type="InterPro" id="IPR011048">
    <property type="entry name" value="Haem_d1_sf"/>
</dbReference>
<dbReference type="Pfam" id="PF10282">
    <property type="entry name" value="Lactonase"/>
    <property type="match status" value="2"/>
</dbReference>
<dbReference type="EMBL" id="JAGKSP010000003">
    <property type="protein sequence ID" value="MBP3962945.1"/>
    <property type="molecule type" value="Genomic_DNA"/>
</dbReference>
<dbReference type="InterPro" id="IPR019405">
    <property type="entry name" value="Lactonase_7-beta_prop"/>
</dbReference>
<dbReference type="PANTHER" id="PTHR30344">
    <property type="entry name" value="6-PHOSPHOGLUCONOLACTONASE-RELATED"/>
    <property type="match status" value="1"/>
</dbReference>
<dbReference type="Proteomes" id="UP000673394">
    <property type="component" value="Unassembled WGS sequence"/>
</dbReference>
<gene>
    <name evidence="2" type="ORF">I8J30_09565</name>
</gene>
<protein>
    <submittedName>
        <fullName evidence="2">Beta-propeller fold lactonase family protein</fullName>
    </submittedName>
</protein>
<dbReference type="InterPro" id="IPR050282">
    <property type="entry name" value="Cycloisomerase_2"/>
</dbReference>
<dbReference type="Gene3D" id="2.130.10.10">
    <property type="entry name" value="YVTN repeat-like/Quinoprotein amine dehydrogenase"/>
    <property type="match status" value="2"/>
</dbReference>
<name>A0ABS5CBV6_9BACL</name>